<accession>A0A1L3KEW6</accession>
<protein>
    <submittedName>
        <fullName evidence="2">Uncharacterized protein</fullName>
    </submittedName>
</protein>
<keyword evidence="1" id="KW-1133">Transmembrane helix</keyword>
<feature type="transmembrane region" description="Helical" evidence="1">
    <location>
        <begin position="40"/>
        <end position="65"/>
    </location>
</feature>
<feature type="transmembrane region" description="Helical" evidence="1">
    <location>
        <begin position="163"/>
        <end position="185"/>
    </location>
</feature>
<keyword evidence="1" id="KW-0472">Membrane</keyword>
<feature type="transmembrane region" description="Helical" evidence="1">
    <location>
        <begin position="281"/>
        <end position="304"/>
    </location>
</feature>
<name>A0A1L3KEW6_9VIRU</name>
<proteinExistence type="predicted"/>
<feature type="transmembrane region" description="Helical" evidence="1">
    <location>
        <begin position="71"/>
        <end position="99"/>
    </location>
</feature>
<reference evidence="2" key="1">
    <citation type="journal article" date="2016" name="Nature">
        <title>Redefining the invertebrate RNA virosphere.</title>
        <authorList>
            <person name="Shi M."/>
            <person name="Lin X.D."/>
            <person name="Tian J.H."/>
            <person name="Chen L.J."/>
            <person name="Chen X."/>
            <person name="Li C.X."/>
            <person name="Qin X.C."/>
            <person name="Li J."/>
            <person name="Cao J.P."/>
            <person name="Eden J.S."/>
            <person name="Buchmann J."/>
            <person name="Wang W."/>
            <person name="Xu J."/>
            <person name="Holmes E.C."/>
            <person name="Zhang Y.Z."/>
        </authorList>
    </citation>
    <scope>NUCLEOTIDE SEQUENCE</scope>
    <source>
        <strain evidence="2">SXSSP2564</strain>
    </source>
</reference>
<feature type="transmembrane region" description="Helical" evidence="1">
    <location>
        <begin position="316"/>
        <end position="336"/>
    </location>
</feature>
<organism evidence="2">
    <name type="scientific">Sanxia water strider virus 12</name>
    <dbReference type="NCBI Taxonomy" id="1923396"/>
    <lineage>
        <taxon>Viruses</taxon>
        <taxon>Riboviria</taxon>
    </lineage>
</organism>
<dbReference type="EMBL" id="KX882892">
    <property type="protein sequence ID" value="APG75879.1"/>
    <property type="molecule type" value="Genomic_RNA"/>
</dbReference>
<keyword evidence="1" id="KW-0812">Transmembrane</keyword>
<evidence type="ECO:0000256" key="1">
    <source>
        <dbReference type="SAM" id="Phobius"/>
    </source>
</evidence>
<sequence>MLSEENLKVYGTVPIHLIQPGPPVKLFSGLKQKMVLRGMLVLGDLEIILSRLHMLYPILTIGYLFRRVTQALFAVIIRLFTIMMRLRFLKYLLVFLLLYKLNLLKLVLRTTLWFVSQGVKPLNPPPVEYLLRPQPLEFTSIAEPPKLVIQEPPIWLEIIQSPLCIYLAVTLVIFVSLLATFKWLYNSLLSLLNLRTNLKFMVQLLLRLIRSSLVILRWLKVCVLEIYSWMPSLEVMPLLENLFQRLKGKIRNVGNVRWSKMIGMKKICLKLRKLKHVGLELILRIMSFSWVTIITLLTMLLLLALNMSLVNVMLRFIWATLLLTLRSVKLLLYVMMKITFLMMNLF</sequence>
<evidence type="ECO:0000313" key="2">
    <source>
        <dbReference type="EMBL" id="APG75879.1"/>
    </source>
</evidence>